<evidence type="ECO:0000256" key="7">
    <source>
        <dbReference type="ARBA" id="ARBA00022777"/>
    </source>
</evidence>
<protein>
    <recommendedName>
        <fullName evidence="2">non-specific serine/threonine protein kinase</fullName>
        <ecNumber evidence="2">2.7.11.1</ecNumber>
    </recommendedName>
</protein>
<dbReference type="GO" id="GO:0004674">
    <property type="term" value="F:protein serine/threonine kinase activity"/>
    <property type="evidence" value="ECO:0007669"/>
    <property type="project" value="UniProtKB-KW"/>
</dbReference>
<dbReference type="PANTHER" id="PTHR12209">
    <property type="entry name" value="NON-SPECIFIC SERINE/THREONINE PROTEIN KINASE"/>
    <property type="match status" value="1"/>
</dbReference>
<dbReference type="Proteomes" id="UP000273278">
    <property type="component" value="Chromosome"/>
</dbReference>
<comment type="subunit">
    <text evidence="11">Component of the KEOPS complex that consists of Kae1, Bud32, Cgi121 and Pcc1; the whole complex dimerizes.</text>
</comment>
<dbReference type="OMA" id="HKLYMEY"/>
<evidence type="ECO:0000256" key="9">
    <source>
        <dbReference type="ARBA" id="ARBA00047899"/>
    </source>
</evidence>
<proteinExistence type="inferred from homology"/>
<dbReference type="FunFam" id="3.30.200.20:FF:000201">
    <property type="entry name" value="TP53-regulating kinase isoform X1"/>
    <property type="match status" value="1"/>
</dbReference>
<dbReference type="InterPro" id="IPR022495">
    <property type="entry name" value="Bud32"/>
</dbReference>
<evidence type="ECO:0000256" key="5">
    <source>
        <dbReference type="ARBA" id="ARBA00022694"/>
    </source>
</evidence>
<comment type="similarity">
    <text evidence="1">Belongs to the protein kinase superfamily. BUD32 family.</text>
</comment>
<dbReference type="GeneID" id="41322210"/>
<dbReference type="GO" id="GO:0005524">
    <property type="term" value="F:ATP binding"/>
    <property type="evidence" value="ECO:0007669"/>
    <property type="project" value="UniProtKB-KW"/>
</dbReference>
<dbReference type="RefSeq" id="WP_015505324.1">
    <property type="nucleotide sequence ID" value="NZ_CAYARL010000004.1"/>
</dbReference>
<organism evidence="13 14">
    <name type="scientific">Methanomethylophilus alvi</name>
    <dbReference type="NCBI Taxonomy" id="1291540"/>
    <lineage>
        <taxon>Archaea</taxon>
        <taxon>Methanobacteriati</taxon>
        <taxon>Thermoplasmatota</taxon>
        <taxon>Thermoplasmata</taxon>
        <taxon>Methanomassiliicoccales</taxon>
        <taxon>Methanomethylophilaceae</taxon>
        <taxon>Methanomethylophilus</taxon>
    </lineage>
</organism>
<dbReference type="AlphaFoldDB" id="A0A3G3II86"/>
<evidence type="ECO:0000256" key="2">
    <source>
        <dbReference type="ARBA" id="ARBA00012513"/>
    </source>
</evidence>
<dbReference type="Pfam" id="PF00069">
    <property type="entry name" value="Pkinase"/>
    <property type="match status" value="1"/>
</dbReference>
<evidence type="ECO:0000313" key="13">
    <source>
        <dbReference type="EMBL" id="AYQ55550.1"/>
    </source>
</evidence>
<dbReference type="GO" id="GO:0000408">
    <property type="term" value="C:EKC/KEOPS complex"/>
    <property type="evidence" value="ECO:0007669"/>
    <property type="project" value="UniProtKB-ARBA"/>
</dbReference>
<dbReference type="Gene3D" id="1.10.510.10">
    <property type="entry name" value="Transferase(Phosphotransferase) domain 1"/>
    <property type="match status" value="1"/>
</dbReference>
<dbReference type="PANTHER" id="PTHR12209:SF0">
    <property type="entry name" value="EKC_KEOPS COMPLEX SUBUNIT TP53RK"/>
    <property type="match status" value="1"/>
</dbReference>
<evidence type="ECO:0000313" key="14">
    <source>
        <dbReference type="Proteomes" id="UP000273278"/>
    </source>
</evidence>
<dbReference type="SUPFAM" id="SSF56112">
    <property type="entry name" value="Protein kinase-like (PK-like)"/>
    <property type="match status" value="1"/>
</dbReference>
<gene>
    <name evidence="13" type="ORF">BKD89_07060</name>
</gene>
<keyword evidence="4" id="KW-0808">Transferase</keyword>
<reference evidence="13 14" key="1">
    <citation type="submission" date="2016-10" db="EMBL/GenBank/DDBJ databases">
        <title>Complete genome of the TMA-utilizing, human hosted archaeon Methanomethylophilus alvus Gen. nov, sp. nov., strain Mx-05, derived from a pure culture.</title>
        <authorList>
            <person name="Brugere J.-F."/>
            <person name="Ben Hania W."/>
            <person name="Chaudhary P.P."/>
            <person name="Gaci N."/>
            <person name="Borrel G."/>
            <person name="Cao Van Tuat L."/>
            <person name="Fardeau M.-L."/>
            <person name="Harris H.M.B."/>
            <person name="O'Toole P.W."/>
            <person name="Ollivier B."/>
        </authorList>
    </citation>
    <scope>NUCLEOTIDE SEQUENCE [LARGE SCALE GENOMIC DNA]</scope>
    <source>
        <strain evidence="13 14">Mx-05</strain>
    </source>
</reference>
<dbReference type="PROSITE" id="PS50011">
    <property type="entry name" value="PROTEIN_KINASE_DOM"/>
    <property type="match status" value="1"/>
</dbReference>
<keyword evidence="8" id="KW-0067">ATP-binding</keyword>
<keyword evidence="6" id="KW-0547">Nucleotide-binding</keyword>
<keyword evidence="7 13" id="KW-0418">Kinase</keyword>
<evidence type="ECO:0000256" key="10">
    <source>
        <dbReference type="ARBA" id="ARBA00048679"/>
    </source>
</evidence>
<feature type="domain" description="Protein kinase" evidence="12">
    <location>
        <begin position="3"/>
        <end position="209"/>
    </location>
</feature>
<evidence type="ECO:0000256" key="3">
    <source>
        <dbReference type="ARBA" id="ARBA00022527"/>
    </source>
</evidence>
<comment type="catalytic activity">
    <reaction evidence="10">
        <text>L-seryl-[protein] + ATP = O-phospho-L-seryl-[protein] + ADP + H(+)</text>
        <dbReference type="Rhea" id="RHEA:17989"/>
        <dbReference type="Rhea" id="RHEA-COMP:9863"/>
        <dbReference type="Rhea" id="RHEA-COMP:11604"/>
        <dbReference type="ChEBI" id="CHEBI:15378"/>
        <dbReference type="ChEBI" id="CHEBI:29999"/>
        <dbReference type="ChEBI" id="CHEBI:30616"/>
        <dbReference type="ChEBI" id="CHEBI:83421"/>
        <dbReference type="ChEBI" id="CHEBI:456216"/>
        <dbReference type="EC" id="2.7.11.1"/>
    </reaction>
</comment>
<dbReference type="SMART" id="SM00220">
    <property type="entry name" value="S_TKc"/>
    <property type="match status" value="1"/>
</dbReference>
<dbReference type="InterPro" id="IPR011009">
    <property type="entry name" value="Kinase-like_dom_sf"/>
</dbReference>
<comment type="catalytic activity">
    <reaction evidence="9">
        <text>L-threonyl-[protein] + ATP = O-phospho-L-threonyl-[protein] + ADP + H(+)</text>
        <dbReference type="Rhea" id="RHEA:46608"/>
        <dbReference type="Rhea" id="RHEA-COMP:11060"/>
        <dbReference type="Rhea" id="RHEA-COMP:11605"/>
        <dbReference type="ChEBI" id="CHEBI:15378"/>
        <dbReference type="ChEBI" id="CHEBI:30013"/>
        <dbReference type="ChEBI" id="CHEBI:30616"/>
        <dbReference type="ChEBI" id="CHEBI:61977"/>
        <dbReference type="ChEBI" id="CHEBI:456216"/>
        <dbReference type="EC" id="2.7.11.1"/>
    </reaction>
</comment>
<keyword evidence="3" id="KW-0723">Serine/threonine-protein kinase</keyword>
<dbReference type="EMBL" id="CP017686">
    <property type="protein sequence ID" value="AYQ55550.1"/>
    <property type="molecule type" value="Genomic_DNA"/>
</dbReference>
<evidence type="ECO:0000259" key="12">
    <source>
        <dbReference type="PROSITE" id="PS50011"/>
    </source>
</evidence>
<accession>A0A3G3II86</accession>
<evidence type="ECO:0000256" key="4">
    <source>
        <dbReference type="ARBA" id="ARBA00022679"/>
    </source>
</evidence>
<dbReference type="NCBIfam" id="TIGR03724">
    <property type="entry name" value="arch_bud32"/>
    <property type="match status" value="1"/>
</dbReference>
<keyword evidence="5" id="KW-0819">tRNA processing</keyword>
<dbReference type="EC" id="2.7.11.1" evidence="2"/>
<evidence type="ECO:0000256" key="1">
    <source>
        <dbReference type="ARBA" id="ARBA00010630"/>
    </source>
</evidence>
<evidence type="ECO:0000256" key="6">
    <source>
        <dbReference type="ARBA" id="ARBA00022741"/>
    </source>
</evidence>
<evidence type="ECO:0000256" key="11">
    <source>
        <dbReference type="ARBA" id="ARBA00065170"/>
    </source>
</evidence>
<name>A0A3G3II86_9ARCH</name>
<dbReference type="GO" id="GO:0008033">
    <property type="term" value="P:tRNA processing"/>
    <property type="evidence" value="ECO:0007669"/>
    <property type="project" value="UniProtKB-KW"/>
</dbReference>
<dbReference type="GO" id="GO:0005829">
    <property type="term" value="C:cytosol"/>
    <property type="evidence" value="ECO:0007669"/>
    <property type="project" value="TreeGrafter"/>
</dbReference>
<dbReference type="Gene3D" id="3.30.200.20">
    <property type="entry name" value="Phosphorylase Kinase, domain 1"/>
    <property type="match status" value="1"/>
</dbReference>
<evidence type="ECO:0000256" key="8">
    <source>
        <dbReference type="ARBA" id="ARBA00022840"/>
    </source>
</evidence>
<sequence>MDTDGMTEIAKGAEGSVYRTTFLGRSAIAKVRSPKGYRIPELDRKIRNQRIRSEARLVREARRAGIRTPVIYYADTETGTLVMEDVGGETVKHHLDEHPEDASRICREIGRNIAMMHNAGIAHGDLTTSNMIIAGDGRICIIDFSMGASLVETEDMGVDIRLLERAFSSAHPKLGEAYKELIGSYCETKTCPDQVMDKVQEIKDRGRYT</sequence>
<dbReference type="InterPro" id="IPR000719">
    <property type="entry name" value="Prot_kinase_dom"/>
</dbReference>